<keyword evidence="3" id="KW-1185">Reference proteome</keyword>
<accession>A0ABD1WU46</accession>
<feature type="compositionally biased region" description="Basic residues" evidence="1">
    <location>
        <begin position="873"/>
        <end position="901"/>
    </location>
</feature>
<proteinExistence type="predicted"/>
<evidence type="ECO:0000313" key="3">
    <source>
        <dbReference type="Proteomes" id="UP001604277"/>
    </source>
</evidence>
<feature type="compositionally biased region" description="Basic and acidic residues" evidence="1">
    <location>
        <begin position="722"/>
        <end position="734"/>
    </location>
</feature>
<feature type="compositionally biased region" description="Low complexity" evidence="1">
    <location>
        <begin position="604"/>
        <end position="618"/>
    </location>
</feature>
<gene>
    <name evidence="2" type="ORF">Fot_06847</name>
</gene>
<protein>
    <submittedName>
        <fullName evidence="2">Uncharacterized protein</fullName>
    </submittedName>
</protein>
<evidence type="ECO:0000256" key="1">
    <source>
        <dbReference type="SAM" id="MobiDB-lite"/>
    </source>
</evidence>
<dbReference type="AlphaFoldDB" id="A0ABD1WU46"/>
<feature type="compositionally biased region" description="Low complexity" evidence="1">
    <location>
        <begin position="656"/>
        <end position="667"/>
    </location>
</feature>
<evidence type="ECO:0000313" key="2">
    <source>
        <dbReference type="EMBL" id="KAL2553228.1"/>
    </source>
</evidence>
<dbReference type="EMBL" id="JBFOLJ010000002">
    <property type="protein sequence ID" value="KAL2553228.1"/>
    <property type="molecule type" value="Genomic_DNA"/>
</dbReference>
<name>A0ABD1WU46_9LAMI</name>
<reference evidence="3" key="1">
    <citation type="submission" date="2024-07" db="EMBL/GenBank/DDBJ databases">
        <title>Two chromosome-level genome assemblies of Korean endemic species Abeliophyllum distichum and Forsythia ovata (Oleaceae).</title>
        <authorList>
            <person name="Jang H."/>
        </authorList>
    </citation>
    <scope>NUCLEOTIDE SEQUENCE [LARGE SCALE GENOMIC DNA]</scope>
</reference>
<comment type="caution">
    <text evidence="2">The sequence shown here is derived from an EMBL/GenBank/DDBJ whole genome shotgun (WGS) entry which is preliminary data.</text>
</comment>
<organism evidence="2 3">
    <name type="scientific">Forsythia ovata</name>
    <dbReference type="NCBI Taxonomy" id="205694"/>
    <lineage>
        <taxon>Eukaryota</taxon>
        <taxon>Viridiplantae</taxon>
        <taxon>Streptophyta</taxon>
        <taxon>Embryophyta</taxon>
        <taxon>Tracheophyta</taxon>
        <taxon>Spermatophyta</taxon>
        <taxon>Magnoliopsida</taxon>
        <taxon>eudicotyledons</taxon>
        <taxon>Gunneridae</taxon>
        <taxon>Pentapetalae</taxon>
        <taxon>asterids</taxon>
        <taxon>lamiids</taxon>
        <taxon>Lamiales</taxon>
        <taxon>Oleaceae</taxon>
        <taxon>Forsythieae</taxon>
        <taxon>Forsythia</taxon>
    </lineage>
</organism>
<feature type="region of interest" description="Disordered" evidence="1">
    <location>
        <begin position="594"/>
        <end position="667"/>
    </location>
</feature>
<sequence>MGLSNCLYAVTGYVNIWYESYKFFQHGVLKAACSVVIDEINCKDMESDLQALQRLYGLLENESHGLSNTTSDVLDEHARFLLKKLLDAATQKVFKVHSEIIGGQARALWTFSPIELQKRDDKVKKQSSPFPNSSLTAEVSKNYGNNVGFDQEREPDGSDTISWKHMQKFPEQGSRSGAMGQSKLTVGSEYRKTRCRVCRRSTVKKLKSVEEAEFYDGETENSNKFVTLLKSRSVLSDRVEESLNNDNEKQVGIYDNNLSVVGPTGSSSNRVVTGVFEVSNSDEGTTKKSEVDRYTREVSEAIKKIQLSLSDLQIGADNLHLFEESTFQLKSFDPETNFANCSMETKEGTIPVIERSQSGGCSVARNDMLCKESSVQDFVDFPYQVPSRTTKEMKLPYLSQLVKQNNSMVSQSTCSKIRTEGLSSGRNTSYNLGESAEEWKLPVQKVNQACGQKVKAVVDNIESGTWRTGRNDSMTSQIHNTQNFSFVPDHNVMCNRSPSRPTKFLSESKKENLHNYLMSMEKIGKHGTFKPYMPASSDANFSKNSRNVQSVDSGHNVAQTWGIGCKKHLPHKKIGQTLLDKGVVPKNCKYMSPGRQVSLRQQESEGTTSSSYSSNWTSQKASNYGSEGEEYQIRRLHNASPGTRSESGDDSLLCGTQSQYTSSTNNSENEVYSLTSSAAAQEVTSSSIIESKGYSSYDKPQPKRRHAGPTYSSMESVSGRVDPGRIHKSVDGINHKKRSGKWKRLKDRLAVIFHHHHHHHLHNGNEDCDNHQTKMSRYTSFQKHNGKNFHPRREDEAYGERAVENLSKSVIQGGPGKSQYGHFHGLMEGLLRHVDHSKKSKPVKESTAKLGKSQPGGKKALKKSPWGQLLQHQRAKYHNKPHVKLGIGKKKTRLKALPKMK</sequence>
<feature type="region of interest" description="Disordered" evidence="1">
    <location>
        <begin position="692"/>
        <end position="741"/>
    </location>
</feature>
<dbReference type="Proteomes" id="UP001604277">
    <property type="component" value="Unassembled WGS sequence"/>
</dbReference>
<feature type="region of interest" description="Disordered" evidence="1">
    <location>
        <begin position="837"/>
        <end position="901"/>
    </location>
</feature>